<dbReference type="EMBL" id="JBHTCC010000001">
    <property type="protein sequence ID" value="MFC7297492.1"/>
    <property type="molecule type" value="Genomic_DNA"/>
</dbReference>
<feature type="domain" description="SnoaL-like" evidence="1">
    <location>
        <begin position="23"/>
        <end position="124"/>
    </location>
</feature>
<comment type="caution">
    <text evidence="2">The sequence shown here is derived from an EMBL/GenBank/DDBJ whole genome shotgun (WGS) entry which is preliminary data.</text>
</comment>
<protein>
    <submittedName>
        <fullName evidence="2">Nuclear transport factor 2 family protein</fullName>
    </submittedName>
</protein>
<evidence type="ECO:0000313" key="3">
    <source>
        <dbReference type="Proteomes" id="UP001596379"/>
    </source>
</evidence>
<reference evidence="3" key="1">
    <citation type="journal article" date="2019" name="Int. J. Syst. Evol. Microbiol.">
        <title>The Global Catalogue of Microorganisms (GCM) 10K type strain sequencing project: providing services to taxonomists for standard genome sequencing and annotation.</title>
        <authorList>
            <consortium name="The Broad Institute Genomics Platform"/>
            <consortium name="The Broad Institute Genome Sequencing Center for Infectious Disease"/>
            <person name="Wu L."/>
            <person name="Ma J."/>
        </authorList>
    </citation>
    <scope>NUCLEOTIDE SEQUENCE [LARGE SCALE GENOMIC DNA]</scope>
    <source>
        <strain evidence="3">CCUG 36956</strain>
    </source>
</reference>
<evidence type="ECO:0000313" key="2">
    <source>
        <dbReference type="EMBL" id="MFC7297492.1"/>
    </source>
</evidence>
<proteinExistence type="predicted"/>
<evidence type="ECO:0000259" key="1">
    <source>
        <dbReference type="Pfam" id="PF12680"/>
    </source>
</evidence>
<dbReference type="InterPro" id="IPR037401">
    <property type="entry name" value="SnoaL-like"/>
</dbReference>
<dbReference type="RefSeq" id="WP_382232635.1">
    <property type="nucleotide sequence ID" value="NZ_JBHTCC010000001.1"/>
</dbReference>
<gene>
    <name evidence="2" type="ORF">ACFQO0_03470</name>
</gene>
<keyword evidence="3" id="KW-1185">Reference proteome</keyword>
<accession>A0ABW2J2Q2</accession>
<dbReference type="SUPFAM" id="SSF54427">
    <property type="entry name" value="NTF2-like"/>
    <property type="match status" value="1"/>
</dbReference>
<sequence length="156" mass="18097">MNESINSAANQAPDHQAALENVVRFFETMTVESAQTQLPYIYAENASFKDPFNEVRGLPAIEPLFTHMFVQVQNPRFVITTHILQGNQAFITWDFLFHMKRYAREEQCIRGATQLRFNDAGLVEMHRDFWDAAEELYEKLPVVGSLMRVLKMIARK</sequence>
<dbReference type="InterPro" id="IPR032710">
    <property type="entry name" value="NTF2-like_dom_sf"/>
</dbReference>
<dbReference type="Proteomes" id="UP001596379">
    <property type="component" value="Unassembled WGS sequence"/>
</dbReference>
<organism evidence="2 3">
    <name type="scientific">Herminiimonas aquatilis</name>
    <dbReference type="NCBI Taxonomy" id="345342"/>
    <lineage>
        <taxon>Bacteria</taxon>
        <taxon>Pseudomonadati</taxon>
        <taxon>Pseudomonadota</taxon>
        <taxon>Betaproteobacteria</taxon>
        <taxon>Burkholderiales</taxon>
        <taxon>Oxalobacteraceae</taxon>
        <taxon>Herminiimonas</taxon>
    </lineage>
</organism>
<dbReference type="Pfam" id="PF12680">
    <property type="entry name" value="SnoaL_2"/>
    <property type="match status" value="1"/>
</dbReference>
<name>A0ABW2J2Q2_9BURK</name>
<dbReference type="Gene3D" id="3.10.450.50">
    <property type="match status" value="1"/>
</dbReference>